<dbReference type="EMBL" id="JAVHJM010000008">
    <property type="protein sequence ID" value="KAK6508466.1"/>
    <property type="molecule type" value="Genomic_DNA"/>
</dbReference>
<protein>
    <submittedName>
        <fullName evidence="2">Uncharacterized protein</fullName>
    </submittedName>
</protein>
<organism evidence="2 3">
    <name type="scientific">Arthrobotrys conoides</name>
    <dbReference type="NCBI Taxonomy" id="74498"/>
    <lineage>
        <taxon>Eukaryota</taxon>
        <taxon>Fungi</taxon>
        <taxon>Dikarya</taxon>
        <taxon>Ascomycota</taxon>
        <taxon>Pezizomycotina</taxon>
        <taxon>Orbiliomycetes</taxon>
        <taxon>Orbiliales</taxon>
        <taxon>Orbiliaceae</taxon>
        <taxon>Arthrobotrys</taxon>
    </lineage>
</organism>
<feature type="compositionally biased region" description="Basic and acidic residues" evidence="1">
    <location>
        <begin position="29"/>
        <end position="46"/>
    </location>
</feature>
<evidence type="ECO:0000313" key="2">
    <source>
        <dbReference type="EMBL" id="KAK6508466.1"/>
    </source>
</evidence>
<name>A0AAN8NKN3_9PEZI</name>
<proteinExistence type="predicted"/>
<evidence type="ECO:0000256" key="1">
    <source>
        <dbReference type="SAM" id="MobiDB-lite"/>
    </source>
</evidence>
<evidence type="ECO:0000313" key="3">
    <source>
        <dbReference type="Proteomes" id="UP001307849"/>
    </source>
</evidence>
<dbReference type="AlphaFoldDB" id="A0AAN8NKN3"/>
<keyword evidence="3" id="KW-1185">Reference proteome</keyword>
<gene>
    <name evidence="2" type="ORF">TWF506_010557</name>
</gene>
<reference evidence="2 3" key="1">
    <citation type="submission" date="2019-10" db="EMBL/GenBank/DDBJ databases">
        <authorList>
            <person name="Palmer J.M."/>
        </authorList>
    </citation>
    <scope>NUCLEOTIDE SEQUENCE [LARGE SCALE GENOMIC DNA]</scope>
    <source>
        <strain evidence="2 3">TWF506</strain>
    </source>
</reference>
<sequence length="111" mass="12471">MSTQAEEKTKESAQTQEKSKESTQTQESTAKEGTPDVGTQKEKYFTKEQLEHGAAQIEKMKLALKQVKLSGNPTLLKDLERRLRDLRSAYNRAKAKSIARLKQTDTPSTST</sequence>
<comment type="caution">
    <text evidence="2">The sequence shown here is derived from an EMBL/GenBank/DDBJ whole genome shotgun (WGS) entry which is preliminary data.</text>
</comment>
<accession>A0AAN8NKN3</accession>
<dbReference type="Proteomes" id="UP001307849">
    <property type="component" value="Unassembled WGS sequence"/>
</dbReference>
<feature type="region of interest" description="Disordered" evidence="1">
    <location>
        <begin position="1"/>
        <end position="46"/>
    </location>
</feature>
<feature type="compositionally biased region" description="Basic and acidic residues" evidence="1">
    <location>
        <begin position="1"/>
        <end position="21"/>
    </location>
</feature>